<keyword evidence="4" id="KW-1185">Reference proteome</keyword>
<dbReference type="EMBL" id="JAPHNL010000268">
    <property type="protein sequence ID" value="MCX3062302.1"/>
    <property type="molecule type" value="Genomic_DNA"/>
</dbReference>
<dbReference type="InterPro" id="IPR000772">
    <property type="entry name" value="Ricin_B_lectin"/>
</dbReference>
<evidence type="ECO:0000256" key="1">
    <source>
        <dbReference type="SAM" id="SignalP"/>
    </source>
</evidence>
<dbReference type="SMART" id="SM00458">
    <property type="entry name" value="RICIN"/>
    <property type="match status" value="1"/>
</dbReference>
<dbReference type="Pfam" id="PF00652">
    <property type="entry name" value="Ricin_B_lectin"/>
    <property type="match status" value="1"/>
</dbReference>
<dbReference type="SUPFAM" id="SSF50370">
    <property type="entry name" value="Ricin B-like lectins"/>
    <property type="match status" value="1"/>
</dbReference>
<feature type="chain" id="PRO_5045131955" evidence="1">
    <location>
        <begin position="40"/>
        <end position="1011"/>
    </location>
</feature>
<dbReference type="PROSITE" id="PS50231">
    <property type="entry name" value="RICIN_B_LECTIN"/>
    <property type="match status" value="1"/>
</dbReference>
<feature type="non-terminal residue" evidence="3">
    <location>
        <position position="1011"/>
    </location>
</feature>
<dbReference type="InterPro" id="IPR035992">
    <property type="entry name" value="Ricin_B-like_lectins"/>
</dbReference>
<feature type="signal peptide" evidence="1">
    <location>
        <begin position="1"/>
        <end position="39"/>
    </location>
</feature>
<protein>
    <submittedName>
        <fullName evidence="3">Ricin-type beta-trefoil lectin domain protein</fullName>
    </submittedName>
</protein>
<reference evidence="3" key="1">
    <citation type="submission" date="2022-10" db="EMBL/GenBank/DDBJ databases">
        <title>Streptomyces beihaiensis sp. nov., a chitin degrading actinobacterium, isolated from shrimp pond soil.</title>
        <authorList>
            <person name="Xie J."/>
            <person name="Shen N."/>
        </authorList>
    </citation>
    <scope>NUCLEOTIDE SEQUENCE</scope>
    <source>
        <strain evidence="3">GXMU-J5</strain>
    </source>
</reference>
<accession>A0ABT3TZ23</accession>
<organism evidence="3 4">
    <name type="scientific">Streptomyces beihaiensis</name>
    <dbReference type="NCBI Taxonomy" id="2984495"/>
    <lineage>
        <taxon>Bacteria</taxon>
        <taxon>Bacillati</taxon>
        <taxon>Actinomycetota</taxon>
        <taxon>Actinomycetes</taxon>
        <taxon>Kitasatosporales</taxon>
        <taxon>Streptomycetaceae</taxon>
        <taxon>Streptomyces</taxon>
    </lineage>
</organism>
<comment type="caution">
    <text evidence="3">The sequence shown here is derived from an EMBL/GenBank/DDBJ whole genome shotgun (WGS) entry which is preliminary data.</text>
</comment>
<proteinExistence type="predicted"/>
<feature type="domain" description="Ricin B lectin" evidence="2">
    <location>
        <begin position="355"/>
        <end position="486"/>
    </location>
</feature>
<keyword evidence="1" id="KW-0732">Signal</keyword>
<dbReference type="RefSeq" id="WP_266602418.1">
    <property type="nucleotide sequence ID" value="NZ_JAPHNL010000268.1"/>
</dbReference>
<name>A0ABT3TZ23_9ACTN</name>
<sequence>MTRGRRRQGPAARRWRRLAALTSWAAVAGLTFSLVPASAATADSLPVTSSATSTKTAAEQLRADQCRMGIALRIGGPEEKRVAAQALDGTPAQLRAVAKLGSGSDATSPLDKAWDADFKAGFNAGMSDKLSGRRQVWQQYVPSATVPPGYTDAKWEEAPDFFQTVGLADWVYNSYAQDATDLYGPTIRPASKQDQDAALALGAKLYTGGHGDTAEQNAWGSWSFAPTDYPLAADDVRLFLQDGGFARSAPKPDTLEFRLAVEALKARFASCDWRDPLDPDGVLGQETSTAAAEWQHEISSQQPQRDTILAANRDATQVLAKAADDLGELLGRSWQAGRLTSWLHYWQGPGMLGTAPIVFHLSESHGMCLDDPGGSTKRGTRAWLYTCNKGAAQQWTYNQATGALKNKAGKLCLDVDGTRGTPKRGTRAQLWSCNGSGNQRWYLAKGGTVLHNVGTGLCLDMHTANKRQYAQMWDCNGTKAQGWDAAEDNASTGAGTDSLSYPNKTARDAAAAHLTTVRKAAKGRLDDLATQLTAVQADAAKVKDAEQAAYKTADAEGAPRGRGLLAAQQSAQVALATSAAVQAVDKAGTTAYHAVTAAADQGKTLRDEAVAQAHQTKAEFRAAAAKEADAQAKAAAVGAAAQAKTAASKEADAKKQLGIAQAGEKTAEKAAAKAAADLKTAQADQSKAAADRKEATADQAAAARDAKTAAADATTATAKEQAAKKAEALAASKKTAAQEADATAATDRQQAWSAEQHAQVARAKAKAADAWAASHTSGSAAADAQAAAKAADADAQQATAAAGDARSAADDATAKAADADAAATRAQAAADQADAAAKDAAAQHAVAEQAVAKDDAAAAKAIQDAGDASTAAAAARKDAGDAHSDAVSAHKDATAAKSEAAKAKAAAATAAGHAWETAQAAHAASTAATQVAKPANDAIQLGAPYQDTDPAAGFAVLSAQASKTVAAQQAAAADARAAAAKTAAQQAKADGKCAVDYGFHMIVSDVNEDTL</sequence>
<gene>
    <name evidence="3" type="ORF">OFY01_21555</name>
</gene>
<evidence type="ECO:0000259" key="2">
    <source>
        <dbReference type="SMART" id="SM00458"/>
    </source>
</evidence>
<dbReference type="Gene3D" id="2.80.10.50">
    <property type="match status" value="2"/>
</dbReference>
<dbReference type="Proteomes" id="UP001163064">
    <property type="component" value="Unassembled WGS sequence"/>
</dbReference>
<evidence type="ECO:0000313" key="3">
    <source>
        <dbReference type="EMBL" id="MCX3062302.1"/>
    </source>
</evidence>
<evidence type="ECO:0000313" key="4">
    <source>
        <dbReference type="Proteomes" id="UP001163064"/>
    </source>
</evidence>